<dbReference type="EMBL" id="JADRCQ010000003">
    <property type="protein sequence ID" value="MBK5074078.1"/>
    <property type="molecule type" value="Genomic_DNA"/>
</dbReference>
<accession>A0A9D7AJA0</accession>
<comment type="similarity">
    <text evidence="2">Belongs to the transglycosylase Slt family.</text>
</comment>
<evidence type="ECO:0000256" key="5">
    <source>
        <dbReference type="ARBA" id="ARBA00023316"/>
    </source>
</evidence>
<dbReference type="PANTHER" id="PTHR33734:SF22">
    <property type="entry name" value="MEMBRANE-BOUND LYTIC MUREIN TRANSGLYCOSYLASE D"/>
    <property type="match status" value="1"/>
</dbReference>
<dbReference type="Pfam" id="PF01464">
    <property type="entry name" value="SLT"/>
    <property type="match status" value="1"/>
</dbReference>
<keyword evidence="12" id="KW-1185">Reference proteome</keyword>
<dbReference type="AlphaFoldDB" id="A0A9D7AJA0"/>
<protein>
    <recommendedName>
        <fullName evidence="3">peptidoglycan lytic exotransglycosylase</fullName>
        <ecNumber evidence="3">4.2.2.n1</ecNumber>
    </recommendedName>
</protein>
<dbReference type="PROSITE" id="PS51782">
    <property type="entry name" value="LYSM"/>
    <property type="match status" value="3"/>
</dbReference>
<dbReference type="Proteomes" id="UP001296969">
    <property type="component" value="Unassembled WGS sequence"/>
</dbReference>
<dbReference type="EC" id="4.2.2.n1" evidence="3"/>
<dbReference type="CDD" id="cd16894">
    <property type="entry name" value="MltD-like"/>
    <property type="match status" value="1"/>
</dbReference>
<dbReference type="Proteomes" id="UP000807542">
    <property type="component" value="Unassembled WGS sequence"/>
</dbReference>
<dbReference type="CDD" id="cd00118">
    <property type="entry name" value="LysM"/>
    <property type="match status" value="3"/>
</dbReference>
<evidence type="ECO:0000256" key="3">
    <source>
        <dbReference type="ARBA" id="ARBA00012587"/>
    </source>
</evidence>
<dbReference type="InterPro" id="IPR018392">
    <property type="entry name" value="LysM"/>
</dbReference>
<evidence type="ECO:0000313" key="9">
    <source>
        <dbReference type="EMBL" id="MBK5074078.1"/>
    </source>
</evidence>
<dbReference type="Gene3D" id="1.10.530.10">
    <property type="match status" value="1"/>
</dbReference>
<dbReference type="Gene3D" id="3.10.350.10">
    <property type="entry name" value="LysM domain"/>
    <property type="match status" value="3"/>
</dbReference>
<sequence length="517" mass="57254">MKAKAILFASVLLVGCQASNKDASQSASNQNPPSANSLAAAGDLDWLMGPDGQTERELWQVVSEGLEMDIPDNERIREQKEYYLNNKRYLQNVTLRAEPYMYWIISQIKERQLPMELVLLPIVESAFNPHATSSASAAGIWQFIPTTGRYYGLKQDKWYDGRRDVAESTTAALDMLERLNIMFEGDWLQAIAAYNCGEGRVLRAIKENEAKGLPTDYWSLNLPRETQLYVPKLLALTDMVKHNERYALSLPSSNLDRALTRVEVGQQIELAQAAKMSGVPLTKLQTYNAGYKHNVTSPDGPHAIMLPASNAKQLEDSLSSGDINLVNWGEHKVVNGETIEILARRYGITADSIRQANNLTAQVSAGQVITLPISGEYINQIATQQTQIASNSSRSAAKVKYTVRAGDTLSSIAKRYNVKSSDIQSWNKLGKNNKLKPGQSLQLASNATNTKSRSTKSSSAKSSKNNNSSITYRIRKGDSLASIAKRHNVNINDVLKWNSKVTANRLQPGSTLTLYKR</sequence>
<dbReference type="SMART" id="SM00257">
    <property type="entry name" value="LysM"/>
    <property type="match status" value="3"/>
</dbReference>
<dbReference type="GO" id="GO:0071555">
    <property type="term" value="P:cell wall organization"/>
    <property type="evidence" value="ECO:0007669"/>
    <property type="project" value="UniProtKB-KW"/>
</dbReference>
<dbReference type="NCBIfam" id="NF008050">
    <property type="entry name" value="PRK10783.1"/>
    <property type="match status" value="1"/>
</dbReference>
<dbReference type="SUPFAM" id="SSF54106">
    <property type="entry name" value="LysM domain"/>
    <property type="match status" value="3"/>
</dbReference>
<dbReference type="InterPro" id="IPR023346">
    <property type="entry name" value="Lysozyme-like_dom_sf"/>
</dbReference>
<keyword evidence="7" id="KW-0732">Signal</keyword>
<feature type="chain" id="PRO_5039159941" description="peptidoglycan lytic exotransglycosylase" evidence="7">
    <location>
        <begin position="21"/>
        <end position="517"/>
    </location>
</feature>
<dbReference type="FunFam" id="1.10.530.10:FF:000004">
    <property type="entry name" value="Membrane-bound lytic murein transglycosylase D"/>
    <property type="match status" value="1"/>
</dbReference>
<dbReference type="GO" id="GO:0016020">
    <property type="term" value="C:membrane"/>
    <property type="evidence" value="ECO:0007669"/>
    <property type="project" value="InterPro"/>
</dbReference>
<organism evidence="10 11">
    <name type="scientific">Limnobaculum xujianqingii</name>
    <dbReference type="NCBI Taxonomy" id="2738837"/>
    <lineage>
        <taxon>Bacteria</taxon>
        <taxon>Pseudomonadati</taxon>
        <taxon>Pseudomonadota</taxon>
        <taxon>Gammaproteobacteria</taxon>
        <taxon>Enterobacterales</taxon>
        <taxon>Budviciaceae</taxon>
        <taxon>Limnobaculum</taxon>
    </lineage>
</organism>
<dbReference type="RefSeq" id="WP_228398724.1">
    <property type="nucleotide sequence ID" value="NZ_JADRCP010000003.1"/>
</dbReference>
<keyword evidence="4 10" id="KW-0456">Lyase</keyword>
<name>A0A9D7AJA0_9GAMM</name>
<gene>
    <name evidence="10" type="primary">mltD</name>
    <name evidence="10" type="ORF">I2492_11940</name>
    <name evidence="9" type="ORF">I2493_13765</name>
</gene>
<dbReference type="InterPro" id="IPR008258">
    <property type="entry name" value="Transglycosylase_SLT_dom_1"/>
</dbReference>
<dbReference type="InterPro" id="IPR000189">
    <property type="entry name" value="Transglyc_AS"/>
</dbReference>
<evidence type="ECO:0000256" key="4">
    <source>
        <dbReference type="ARBA" id="ARBA00023239"/>
    </source>
</evidence>
<dbReference type="GO" id="GO:0008932">
    <property type="term" value="F:lytic endotransglycosylase activity"/>
    <property type="evidence" value="ECO:0007669"/>
    <property type="project" value="TreeGrafter"/>
</dbReference>
<evidence type="ECO:0000313" key="12">
    <source>
        <dbReference type="Proteomes" id="UP001296969"/>
    </source>
</evidence>
<dbReference type="GO" id="GO:0000270">
    <property type="term" value="P:peptidoglycan metabolic process"/>
    <property type="evidence" value="ECO:0007669"/>
    <property type="project" value="InterPro"/>
</dbReference>
<proteinExistence type="inferred from homology"/>
<evidence type="ECO:0000256" key="7">
    <source>
        <dbReference type="SAM" id="SignalP"/>
    </source>
</evidence>
<feature type="domain" description="LysM" evidence="8">
    <location>
        <begin position="399"/>
        <end position="443"/>
    </location>
</feature>
<comment type="caution">
    <text evidence="10">The sequence shown here is derived from an EMBL/GenBank/DDBJ whole genome shotgun (WGS) entry which is preliminary data.</text>
</comment>
<evidence type="ECO:0000313" key="10">
    <source>
        <dbReference type="EMBL" id="MBK5177028.1"/>
    </source>
</evidence>
<dbReference type="InterPro" id="IPR036779">
    <property type="entry name" value="LysM_dom_sf"/>
</dbReference>
<evidence type="ECO:0000256" key="6">
    <source>
        <dbReference type="SAM" id="MobiDB-lite"/>
    </source>
</evidence>
<feature type="domain" description="LysM" evidence="8">
    <location>
        <begin position="329"/>
        <end position="373"/>
    </location>
</feature>
<evidence type="ECO:0000256" key="2">
    <source>
        <dbReference type="ARBA" id="ARBA00007734"/>
    </source>
</evidence>
<evidence type="ECO:0000259" key="8">
    <source>
        <dbReference type="PROSITE" id="PS51782"/>
    </source>
</evidence>
<dbReference type="EMBL" id="JADRCP010000003">
    <property type="protein sequence ID" value="MBK5177028.1"/>
    <property type="molecule type" value="Genomic_DNA"/>
</dbReference>
<feature type="signal peptide" evidence="7">
    <location>
        <begin position="1"/>
        <end position="20"/>
    </location>
</feature>
<dbReference type="PROSITE" id="PS51257">
    <property type="entry name" value="PROKAR_LIPOPROTEIN"/>
    <property type="match status" value="1"/>
</dbReference>
<dbReference type="SUPFAM" id="SSF53955">
    <property type="entry name" value="Lysozyme-like"/>
    <property type="match status" value="1"/>
</dbReference>
<keyword evidence="5" id="KW-0961">Cell wall biogenesis/degradation</keyword>
<dbReference type="PROSITE" id="PS00922">
    <property type="entry name" value="TRANSGLYCOSYLASE"/>
    <property type="match status" value="1"/>
</dbReference>
<comment type="catalytic activity">
    <reaction evidence="1">
        <text>Exolytic cleavage of the (1-&gt;4)-beta-glycosidic linkage between N-acetylmuramic acid (MurNAc) and N-acetylglucosamine (GlcNAc) residues in peptidoglycan, from either the reducing or the non-reducing ends of the peptidoglycan chains, with concomitant formation of a 1,6-anhydrobond in the MurNAc residue.</text>
        <dbReference type="EC" id="4.2.2.n1"/>
    </reaction>
</comment>
<feature type="domain" description="LysM" evidence="8">
    <location>
        <begin position="470"/>
        <end position="514"/>
    </location>
</feature>
<dbReference type="Pfam" id="PF01476">
    <property type="entry name" value="LysM"/>
    <property type="match status" value="3"/>
</dbReference>
<dbReference type="PANTHER" id="PTHR33734">
    <property type="entry name" value="LYSM DOMAIN-CONTAINING GPI-ANCHORED PROTEIN 2"/>
    <property type="match status" value="1"/>
</dbReference>
<dbReference type="FunFam" id="3.10.350.10:FF:000003">
    <property type="entry name" value="Membrane-bound lytic murein transglycosylase D"/>
    <property type="match status" value="1"/>
</dbReference>
<reference evidence="10 12" key="1">
    <citation type="submission" date="2020-11" db="EMBL/GenBank/DDBJ databases">
        <title>Insectihabitans protaetiae gen. nov. sp. nov. and Insectihabitans allomyrinae sp. nov., isolated from larvae of Protaetia brevitarsis seulensis and Allomyrina dichotoma, respectively.</title>
        <authorList>
            <person name="Lee S.D."/>
            <person name="Byeon Y.-S."/>
            <person name="Kim S.-M."/>
            <person name="Yang H.L."/>
            <person name="Kim I.S."/>
        </authorList>
    </citation>
    <scope>NUCLEOTIDE SEQUENCE</scope>
    <source>
        <strain evidence="10">CWB-B4</strain>
        <strain evidence="9 12">CWB-B43</strain>
    </source>
</reference>
<evidence type="ECO:0000256" key="1">
    <source>
        <dbReference type="ARBA" id="ARBA00001420"/>
    </source>
</evidence>
<feature type="region of interest" description="Disordered" evidence="6">
    <location>
        <begin position="429"/>
        <end position="470"/>
    </location>
</feature>
<feature type="compositionally biased region" description="Low complexity" evidence="6">
    <location>
        <begin position="444"/>
        <end position="469"/>
    </location>
</feature>
<evidence type="ECO:0000313" key="11">
    <source>
        <dbReference type="Proteomes" id="UP000807542"/>
    </source>
</evidence>